<feature type="transmembrane region" description="Helical" evidence="6">
    <location>
        <begin position="135"/>
        <end position="155"/>
    </location>
</feature>
<dbReference type="AlphaFoldDB" id="A0A0U5EQW3"/>
<feature type="transmembrane region" description="Helical" evidence="6">
    <location>
        <begin position="24"/>
        <end position="44"/>
    </location>
</feature>
<dbReference type="PANTHER" id="PTHR42920">
    <property type="entry name" value="OS03G0707200 PROTEIN-RELATED"/>
    <property type="match status" value="1"/>
</dbReference>
<feature type="transmembrane region" description="Helical" evidence="6">
    <location>
        <begin position="80"/>
        <end position="97"/>
    </location>
</feature>
<evidence type="ECO:0000256" key="2">
    <source>
        <dbReference type="ARBA" id="ARBA00022475"/>
    </source>
</evidence>
<dbReference type="PATRIC" id="fig|446692.3.peg.649"/>
<sequence length="316" mass="33823">MLKPMNRIHPTSELPVKMLSRQEMILIGITMLWGATFLIIHNTLRHTGPLFFVGVRFITAGIMSVVLFHKSLGGFRRHEVKAGACIGVAVFLGYSLQTLGLKTIPSSQSAFITALYVPMVPFLQWAVLRRRPHAMSWVGVACAFVGLVLLTGPSAATGLQFSAGEISTLLCALAIAVEIILISRFAPGVDSRRVTMVQLLVAGLLAFCTMPLAGEAVPPFSWTWVAAAVGLGAMTAIIQFAMNWAQKTVSPTRATVIYAGEPVWAGLVGRMAGEVLPASAMVGAGLIVAGVLASELRLPRSRKARVTRSAEMEEAR</sequence>
<protein>
    <recommendedName>
        <fullName evidence="7">EamA domain-containing protein</fullName>
    </recommendedName>
</protein>
<feature type="transmembrane region" description="Helical" evidence="6">
    <location>
        <begin position="220"/>
        <end position="242"/>
    </location>
</feature>
<dbReference type="Pfam" id="PF00892">
    <property type="entry name" value="EamA"/>
    <property type="match status" value="2"/>
</dbReference>
<keyword evidence="2" id="KW-1003">Cell membrane</keyword>
<proteinExistence type="predicted"/>
<accession>A0A0U5EQW3</accession>
<dbReference type="EMBL" id="LN606600">
    <property type="protein sequence ID" value="CEF40092.1"/>
    <property type="molecule type" value="Genomic_DNA"/>
</dbReference>
<organism evidence="8 9">
    <name type="scientific">Acetobacter senegalensis</name>
    <dbReference type="NCBI Taxonomy" id="446692"/>
    <lineage>
        <taxon>Bacteria</taxon>
        <taxon>Pseudomonadati</taxon>
        <taxon>Pseudomonadota</taxon>
        <taxon>Alphaproteobacteria</taxon>
        <taxon>Acetobacterales</taxon>
        <taxon>Acetobacteraceae</taxon>
        <taxon>Acetobacter</taxon>
    </lineage>
</organism>
<keyword evidence="4 6" id="KW-1133">Transmembrane helix</keyword>
<feature type="domain" description="EamA" evidence="7">
    <location>
        <begin position="164"/>
        <end position="292"/>
    </location>
</feature>
<evidence type="ECO:0000256" key="5">
    <source>
        <dbReference type="ARBA" id="ARBA00023136"/>
    </source>
</evidence>
<evidence type="ECO:0000259" key="7">
    <source>
        <dbReference type="Pfam" id="PF00892"/>
    </source>
</evidence>
<feature type="transmembrane region" description="Helical" evidence="6">
    <location>
        <begin position="50"/>
        <end position="68"/>
    </location>
</feature>
<evidence type="ECO:0000313" key="9">
    <source>
        <dbReference type="Proteomes" id="UP000056109"/>
    </source>
</evidence>
<feature type="transmembrane region" description="Helical" evidence="6">
    <location>
        <begin position="194"/>
        <end position="214"/>
    </location>
</feature>
<dbReference type="InterPro" id="IPR037185">
    <property type="entry name" value="EmrE-like"/>
</dbReference>
<dbReference type="Proteomes" id="UP000056109">
    <property type="component" value="Chromosome I"/>
</dbReference>
<keyword evidence="3 6" id="KW-0812">Transmembrane</keyword>
<evidence type="ECO:0000313" key="8">
    <source>
        <dbReference type="EMBL" id="CEF40092.1"/>
    </source>
</evidence>
<feature type="domain" description="EamA" evidence="7">
    <location>
        <begin position="25"/>
        <end position="151"/>
    </location>
</feature>
<evidence type="ECO:0000256" key="1">
    <source>
        <dbReference type="ARBA" id="ARBA00004651"/>
    </source>
</evidence>
<gene>
    <name evidence="8" type="ORF">ASN_682</name>
</gene>
<dbReference type="InterPro" id="IPR051258">
    <property type="entry name" value="Diverse_Substrate_Transporter"/>
</dbReference>
<name>A0A0U5EQW3_9PROT</name>
<evidence type="ECO:0000256" key="4">
    <source>
        <dbReference type="ARBA" id="ARBA00022989"/>
    </source>
</evidence>
<feature type="transmembrane region" description="Helical" evidence="6">
    <location>
        <begin position="109"/>
        <end position="128"/>
    </location>
</feature>
<comment type="subcellular location">
    <subcellularLocation>
        <location evidence="1">Cell membrane</location>
        <topology evidence="1">Multi-pass membrane protein</topology>
    </subcellularLocation>
</comment>
<reference evidence="9" key="1">
    <citation type="submission" date="2014-09" db="EMBL/GenBank/DDBJ databases">
        <authorList>
            <person name="Illeghems K.G."/>
        </authorList>
    </citation>
    <scope>NUCLEOTIDE SEQUENCE [LARGE SCALE GENOMIC DNA]</scope>
    <source>
        <strain evidence="9">108B</strain>
    </source>
</reference>
<dbReference type="PANTHER" id="PTHR42920:SF5">
    <property type="entry name" value="EAMA DOMAIN-CONTAINING PROTEIN"/>
    <property type="match status" value="1"/>
</dbReference>
<evidence type="ECO:0000256" key="6">
    <source>
        <dbReference type="SAM" id="Phobius"/>
    </source>
</evidence>
<feature type="transmembrane region" description="Helical" evidence="6">
    <location>
        <begin position="161"/>
        <end position="182"/>
    </location>
</feature>
<evidence type="ECO:0000256" key="3">
    <source>
        <dbReference type="ARBA" id="ARBA00022692"/>
    </source>
</evidence>
<dbReference type="InterPro" id="IPR000620">
    <property type="entry name" value="EamA_dom"/>
</dbReference>
<dbReference type="KEGG" id="asz:ASN_682"/>
<dbReference type="GO" id="GO:0005886">
    <property type="term" value="C:plasma membrane"/>
    <property type="evidence" value="ECO:0007669"/>
    <property type="project" value="UniProtKB-SubCell"/>
</dbReference>
<keyword evidence="9" id="KW-1185">Reference proteome</keyword>
<keyword evidence="5 6" id="KW-0472">Membrane</keyword>
<dbReference type="SUPFAM" id="SSF103481">
    <property type="entry name" value="Multidrug resistance efflux transporter EmrE"/>
    <property type="match status" value="2"/>
</dbReference>